<evidence type="ECO:0000256" key="4">
    <source>
        <dbReference type="ARBA" id="ARBA00022475"/>
    </source>
</evidence>
<keyword evidence="8 9" id="KW-0472">Membrane</keyword>
<dbReference type="eggNOG" id="COG0573">
    <property type="taxonomic scope" value="Bacteria"/>
</dbReference>
<evidence type="ECO:0000256" key="6">
    <source>
        <dbReference type="ARBA" id="ARBA00022692"/>
    </source>
</evidence>
<accession>H9UGU4</accession>
<gene>
    <name evidence="11" type="ordered locus">Spiaf_0637</name>
</gene>
<keyword evidence="5" id="KW-0592">Phosphate transport</keyword>
<keyword evidence="3 9" id="KW-0813">Transport</keyword>
<evidence type="ECO:0000256" key="7">
    <source>
        <dbReference type="ARBA" id="ARBA00022989"/>
    </source>
</evidence>
<dbReference type="PANTHER" id="PTHR30425:SF1">
    <property type="entry name" value="PHOSPHATE TRANSPORT SYSTEM PERMEASE PROTEIN PSTC"/>
    <property type="match status" value="1"/>
</dbReference>
<dbReference type="Proteomes" id="UP000007383">
    <property type="component" value="Chromosome"/>
</dbReference>
<proteinExistence type="inferred from homology"/>
<comment type="subcellular location">
    <subcellularLocation>
        <location evidence="1 9">Cell membrane</location>
        <topology evidence="1 9">Multi-pass membrane protein</topology>
    </subcellularLocation>
</comment>
<dbReference type="GO" id="GO:0005886">
    <property type="term" value="C:plasma membrane"/>
    <property type="evidence" value="ECO:0007669"/>
    <property type="project" value="UniProtKB-SubCell"/>
</dbReference>
<evidence type="ECO:0000256" key="2">
    <source>
        <dbReference type="ARBA" id="ARBA00007069"/>
    </source>
</evidence>
<evidence type="ECO:0000256" key="1">
    <source>
        <dbReference type="ARBA" id="ARBA00004651"/>
    </source>
</evidence>
<evidence type="ECO:0000313" key="11">
    <source>
        <dbReference type="EMBL" id="AFG36737.1"/>
    </source>
</evidence>
<dbReference type="InterPro" id="IPR051124">
    <property type="entry name" value="Phosphate_Transport_Permease"/>
</dbReference>
<organism evidence="11 12">
    <name type="scientific">Spirochaeta africana (strain ATCC 700263 / DSM 8902 / Z-7692)</name>
    <dbReference type="NCBI Taxonomy" id="889378"/>
    <lineage>
        <taxon>Bacteria</taxon>
        <taxon>Pseudomonadati</taxon>
        <taxon>Spirochaetota</taxon>
        <taxon>Spirochaetia</taxon>
        <taxon>Spirochaetales</taxon>
        <taxon>Spirochaetaceae</taxon>
        <taxon>Spirochaeta</taxon>
    </lineage>
</organism>
<dbReference type="AlphaFoldDB" id="H9UGU4"/>
<feature type="transmembrane region" description="Helical" evidence="9">
    <location>
        <begin position="148"/>
        <end position="171"/>
    </location>
</feature>
<dbReference type="HOGENOM" id="CLU_033621_1_0_12"/>
<reference evidence="12" key="1">
    <citation type="journal article" date="2013" name="Stand. Genomic Sci.">
        <title>Complete genome sequence of the halophilic bacterium Spirochaeta africana type strain (Z-7692(T)) from the alkaline Lake Magadi in the East African Rift.</title>
        <authorList>
            <person name="Liolos K."/>
            <person name="Abt B."/>
            <person name="Scheuner C."/>
            <person name="Teshima H."/>
            <person name="Held B."/>
            <person name="Lapidus A."/>
            <person name="Nolan M."/>
            <person name="Lucas S."/>
            <person name="Deshpande S."/>
            <person name="Cheng J.F."/>
            <person name="Tapia R."/>
            <person name="Goodwin L.A."/>
            <person name="Pitluck S."/>
            <person name="Pagani I."/>
            <person name="Ivanova N."/>
            <person name="Mavromatis K."/>
            <person name="Mikhailova N."/>
            <person name="Huntemann M."/>
            <person name="Pati A."/>
            <person name="Chen A."/>
            <person name="Palaniappan K."/>
            <person name="Land M."/>
            <person name="Rohde M."/>
            <person name="Tindall B.J."/>
            <person name="Detter J.C."/>
            <person name="Goker M."/>
            <person name="Bristow J."/>
            <person name="Eisen J.A."/>
            <person name="Markowitz V."/>
            <person name="Hugenholtz P."/>
            <person name="Woyke T."/>
            <person name="Klenk H.P."/>
            <person name="Kyrpides N.C."/>
        </authorList>
    </citation>
    <scope>NUCLEOTIDE SEQUENCE</scope>
    <source>
        <strain evidence="12">ATCC 700263 / DSM 8902 / Z-7692</strain>
    </source>
</reference>
<feature type="domain" description="ABC transmembrane type-1" evidence="10">
    <location>
        <begin position="72"/>
        <end position="274"/>
    </location>
</feature>
<feature type="transmembrane region" description="Helical" evidence="9">
    <location>
        <begin position="109"/>
        <end position="136"/>
    </location>
</feature>
<dbReference type="InterPro" id="IPR035906">
    <property type="entry name" value="MetI-like_sf"/>
</dbReference>
<dbReference type="PANTHER" id="PTHR30425">
    <property type="entry name" value="PHOSPHATE TRANSPORT SYSTEM PERMEASE PROTEIN PST"/>
    <property type="match status" value="1"/>
</dbReference>
<dbReference type="CDD" id="cd06261">
    <property type="entry name" value="TM_PBP2"/>
    <property type="match status" value="1"/>
</dbReference>
<evidence type="ECO:0000256" key="9">
    <source>
        <dbReference type="RuleBase" id="RU363032"/>
    </source>
</evidence>
<evidence type="ECO:0000256" key="8">
    <source>
        <dbReference type="ARBA" id="ARBA00023136"/>
    </source>
</evidence>
<dbReference type="KEGG" id="sfc:Spiaf_0637"/>
<dbReference type="STRING" id="889378.Spiaf_0637"/>
<feature type="transmembrane region" description="Helical" evidence="9">
    <location>
        <begin position="69"/>
        <end position="97"/>
    </location>
</feature>
<dbReference type="PATRIC" id="fig|889378.3.peg.648"/>
<keyword evidence="12" id="KW-1185">Reference proteome</keyword>
<dbReference type="InterPro" id="IPR000515">
    <property type="entry name" value="MetI-like"/>
</dbReference>
<dbReference type="GO" id="GO:0055085">
    <property type="term" value="P:transmembrane transport"/>
    <property type="evidence" value="ECO:0007669"/>
    <property type="project" value="InterPro"/>
</dbReference>
<protein>
    <submittedName>
        <fullName evidence="11">ABC-type phosphate transport system, permease component</fullName>
    </submittedName>
</protein>
<dbReference type="Pfam" id="PF00528">
    <property type="entry name" value="BPD_transp_1"/>
    <property type="match status" value="1"/>
</dbReference>
<comment type="similarity">
    <text evidence="2">Belongs to the binding-protein-dependent transport system permease family. CysTW subfamily.</text>
</comment>
<evidence type="ECO:0000259" key="10">
    <source>
        <dbReference type="PROSITE" id="PS50928"/>
    </source>
</evidence>
<dbReference type="Gene3D" id="1.10.3720.10">
    <property type="entry name" value="MetI-like"/>
    <property type="match status" value="1"/>
</dbReference>
<dbReference type="GO" id="GO:0006817">
    <property type="term" value="P:phosphate ion transport"/>
    <property type="evidence" value="ECO:0007669"/>
    <property type="project" value="UniProtKB-KW"/>
</dbReference>
<keyword evidence="4" id="KW-1003">Cell membrane</keyword>
<sequence>MTDAARLTAEAVLRRGFRLAALAALLASAALLGVVVFQGLRPLLGSVAPADFLFGQEWRPEYRELFGIVPLLATTLITAVAAAVPAAIIAVPAALYVVEYLPRRWSRRLLGMAELAAGLPGVVYGFFGVMVVIPWLEQYAGLPEGRSLAAAVLVLGMMTIPTVLMHSMVAIRAVPAGYRRAAVALGADPVQTAWLVVLPAAARSVLAGVLAAAIRAAGEAAAVAMVAGNSPQLPRALGDSVRTLTATLLLEMGSAQGLHSRVLFSIGLVLFLLVLLGQWGATRLVNRKQGFSYV</sequence>
<dbReference type="RefSeq" id="WP_014454734.1">
    <property type="nucleotide sequence ID" value="NC_017098.1"/>
</dbReference>
<name>H9UGU4_SPIAZ</name>
<evidence type="ECO:0000313" key="12">
    <source>
        <dbReference type="Proteomes" id="UP000007383"/>
    </source>
</evidence>
<evidence type="ECO:0000256" key="5">
    <source>
        <dbReference type="ARBA" id="ARBA00022592"/>
    </source>
</evidence>
<feature type="transmembrane region" description="Helical" evidence="9">
    <location>
        <begin position="262"/>
        <end position="281"/>
    </location>
</feature>
<keyword evidence="7 9" id="KW-1133">Transmembrane helix</keyword>
<evidence type="ECO:0000256" key="3">
    <source>
        <dbReference type="ARBA" id="ARBA00022448"/>
    </source>
</evidence>
<dbReference type="PROSITE" id="PS50928">
    <property type="entry name" value="ABC_TM1"/>
    <property type="match status" value="1"/>
</dbReference>
<keyword evidence="6 9" id="KW-0812">Transmembrane</keyword>
<dbReference type="SUPFAM" id="SSF161098">
    <property type="entry name" value="MetI-like"/>
    <property type="match status" value="1"/>
</dbReference>
<dbReference type="EMBL" id="CP003282">
    <property type="protein sequence ID" value="AFG36737.1"/>
    <property type="molecule type" value="Genomic_DNA"/>
</dbReference>